<evidence type="ECO:0000256" key="3">
    <source>
        <dbReference type="ARBA" id="ARBA00022833"/>
    </source>
</evidence>
<evidence type="ECO:0000259" key="10">
    <source>
        <dbReference type="Pfam" id="PF00080"/>
    </source>
</evidence>
<evidence type="ECO:0000256" key="7">
    <source>
        <dbReference type="ARBA" id="ARBA00049204"/>
    </source>
</evidence>
<evidence type="ECO:0000256" key="4">
    <source>
        <dbReference type="ARBA" id="ARBA00022862"/>
    </source>
</evidence>
<evidence type="ECO:0000256" key="8">
    <source>
        <dbReference type="RuleBase" id="RU000393"/>
    </source>
</evidence>
<dbReference type="InterPro" id="IPR036423">
    <property type="entry name" value="SOD-like_Cu/Zn_dom_sf"/>
</dbReference>
<keyword evidence="6 8" id="KW-0186">Copper</keyword>
<evidence type="ECO:0000313" key="12">
    <source>
        <dbReference type="Proteomes" id="UP001153620"/>
    </source>
</evidence>
<keyword evidence="12" id="KW-1185">Reference proteome</keyword>
<feature type="signal peptide" evidence="9">
    <location>
        <begin position="1"/>
        <end position="19"/>
    </location>
</feature>
<dbReference type="Proteomes" id="UP001153620">
    <property type="component" value="Chromosome 2"/>
</dbReference>
<proteinExistence type="inferred from homology"/>
<feature type="chain" id="PRO_5040415301" description="Superoxide dismutase [Cu-Zn]" evidence="9">
    <location>
        <begin position="20"/>
        <end position="211"/>
    </location>
</feature>
<comment type="cofactor">
    <cofactor evidence="8">
        <name>Zn(2+)</name>
        <dbReference type="ChEBI" id="CHEBI:29105"/>
    </cofactor>
    <text evidence="8">Binds 1 zinc ion per subunit.</text>
</comment>
<evidence type="ECO:0000256" key="1">
    <source>
        <dbReference type="ARBA" id="ARBA00010457"/>
    </source>
</evidence>
<evidence type="ECO:0000256" key="9">
    <source>
        <dbReference type="SAM" id="SignalP"/>
    </source>
</evidence>
<keyword evidence="5 8" id="KW-0560">Oxidoreductase</keyword>
<gene>
    <name evidence="11" type="ORF">CHIRRI_LOCUS6018</name>
</gene>
<dbReference type="AlphaFoldDB" id="A0A9N9WRK6"/>
<comment type="similarity">
    <text evidence="1 8">Belongs to the Cu-Zn superoxide dismutase family.</text>
</comment>
<evidence type="ECO:0000256" key="5">
    <source>
        <dbReference type="ARBA" id="ARBA00023002"/>
    </source>
</evidence>
<dbReference type="PROSITE" id="PS00087">
    <property type="entry name" value="SOD_CU_ZN_1"/>
    <property type="match status" value="1"/>
</dbReference>
<feature type="domain" description="Superoxide dismutase copper/zinc binding" evidence="10">
    <location>
        <begin position="37"/>
        <end position="172"/>
    </location>
</feature>
<dbReference type="SUPFAM" id="SSF49329">
    <property type="entry name" value="Cu,Zn superoxide dismutase-like"/>
    <property type="match status" value="1"/>
</dbReference>
<dbReference type="FunFam" id="2.60.40.200:FF:000001">
    <property type="entry name" value="Superoxide dismutase [Cu-Zn]"/>
    <property type="match status" value="1"/>
</dbReference>
<keyword evidence="3 8" id="KW-0862">Zinc</keyword>
<organism evidence="11 12">
    <name type="scientific">Chironomus riparius</name>
    <dbReference type="NCBI Taxonomy" id="315576"/>
    <lineage>
        <taxon>Eukaryota</taxon>
        <taxon>Metazoa</taxon>
        <taxon>Ecdysozoa</taxon>
        <taxon>Arthropoda</taxon>
        <taxon>Hexapoda</taxon>
        <taxon>Insecta</taxon>
        <taxon>Pterygota</taxon>
        <taxon>Neoptera</taxon>
        <taxon>Endopterygota</taxon>
        <taxon>Diptera</taxon>
        <taxon>Nematocera</taxon>
        <taxon>Chironomoidea</taxon>
        <taxon>Chironomidae</taxon>
        <taxon>Chironominae</taxon>
        <taxon>Chironomus</taxon>
    </lineage>
</organism>
<evidence type="ECO:0000256" key="2">
    <source>
        <dbReference type="ARBA" id="ARBA00022723"/>
    </source>
</evidence>
<dbReference type="GO" id="GO:0004784">
    <property type="term" value="F:superoxide dismutase activity"/>
    <property type="evidence" value="ECO:0007669"/>
    <property type="project" value="UniProtKB-EC"/>
</dbReference>
<dbReference type="CDD" id="cd00305">
    <property type="entry name" value="Cu-Zn_Superoxide_Dismutase"/>
    <property type="match status" value="1"/>
</dbReference>
<keyword evidence="9" id="KW-0732">Signal</keyword>
<reference evidence="11" key="2">
    <citation type="submission" date="2022-10" db="EMBL/GenBank/DDBJ databases">
        <authorList>
            <consortium name="ENA_rothamsted_submissions"/>
            <consortium name="culmorum"/>
            <person name="King R."/>
        </authorList>
    </citation>
    <scope>NUCLEOTIDE SEQUENCE</scope>
</reference>
<keyword evidence="2 8" id="KW-0479">Metal-binding</keyword>
<accession>A0A9N9WRK6</accession>
<evidence type="ECO:0000256" key="6">
    <source>
        <dbReference type="ARBA" id="ARBA00023008"/>
    </source>
</evidence>
<dbReference type="EMBL" id="OU895878">
    <property type="protein sequence ID" value="CAG9803117.1"/>
    <property type="molecule type" value="Genomic_DNA"/>
</dbReference>
<dbReference type="OrthoDB" id="2015551at2759"/>
<keyword evidence="4" id="KW-0049">Antioxidant</keyword>
<dbReference type="Gene3D" id="2.60.40.200">
    <property type="entry name" value="Superoxide dismutase, copper/zinc binding domain"/>
    <property type="match status" value="1"/>
</dbReference>
<dbReference type="PRINTS" id="PR00068">
    <property type="entry name" value="CUZNDISMTASE"/>
</dbReference>
<dbReference type="InterPro" id="IPR018152">
    <property type="entry name" value="SOD_Cu/Zn_BS"/>
</dbReference>
<dbReference type="PANTHER" id="PTHR10003">
    <property type="entry name" value="SUPEROXIDE DISMUTASE CU-ZN -RELATED"/>
    <property type="match status" value="1"/>
</dbReference>
<dbReference type="PROSITE" id="PS00332">
    <property type="entry name" value="SOD_CU_ZN_2"/>
    <property type="match status" value="1"/>
</dbReference>
<sequence length="211" mass="22087">MKSLVIAFVICLSTTIVHGEDVKPAKAIGVLGFSDKVHGTITFSQPSCTEAVLVQVELNGLSPGKHGFHIHEKGDLSGGCASTGSHYNPDRLKHGAREAQIRHVGDLGNVIADENGRVSTSFSDNLITLYGARSIIGRAVVVHNDEDDLGLTDHPDSHKTGNAGGRVACGIVGIFEPSDGEWPCTSGSSSAQKGLLSIVSILVVAIISHNF</sequence>
<dbReference type="InterPro" id="IPR001424">
    <property type="entry name" value="SOD_Cu_Zn_dom"/>
</dbReference>
<protein>
    <recommendedName>
        <fullName evidence="8">Superoxide dismutase [Cu-Zn]</fullName>
        <ecNumber evidence="8">1.15.1.1</ecNumber>
    </recommendedName>
</protein>
<dbReference type="Pfam" id="PF00080">
    <property type="entry name" value="Sod_Cu"/>
    <property type="match status" value="1"/>
</dbReference>
<dbReference type="InterPro" id="IPR024134">
    <property type="entry name" value="SOD_Cu/Zn_/chaperone"/>
</dbReference>
<name>A0A9N9WRK6_9DIPT</name>
<comment type="function">
    <text evidence="8">Destroys radicals which are normally produced within the cells and which are toxic to biological systems.</text>
</comment>
<comment type="cofactor">
    <cofactor evidence="8">
        <name>Cu cation</name>
        <dbReference type="ChEBI" id="CHEBI:23378"/>
    </cofactor>
    <text evidence="8">Binds 1 copper ion per subunit.</text>
</comment>
<evidence type="ECO:0000313" key="11">
    <source>
        <dbReference type="EMBL" id="CAG9803117.1"/>
    </source>
</evidence>
<comment type="catalytic activity">
    <reaction evidence="7 8">
        <text>2 superoxide + 2 H(+) = H2O2 + O2</text>
        <dbReference type="Rhea" id="RHEA:20696"/>
        <dbReference type="ChEBI" id="CHEBI:15378"/>
        <dbReference type="ChEBI" id="CHEBI:15379"/>
        <dbReference type="ChEBI" id="CHEBI:16240"/>
        <dbReference type="ChEBI" id="CHEBI:18421"/>
        <dbReference type="EC" id="1.15.1.1"/>
    </reaction>
</comment>
<dbReference type="GO" id="GO:0005507">
    <property type="term" value="F:copper ion binding"/>
    <property type="evidence" value="ECO:0007669"/>
    <property type="project" value="InterPro"/>
</dbReference>
<reference evidence="11" key="1">
    <citation type="submission" date="2022-01" db="EMBL/GenBank/DDBJ databases">
        <authorList>
            <person name="King R."/>
        </authorList>
    </citation>
    <scope>NUCLEOTIDE SEQUENCE</scope>
</reference>
<dbReference type="EC" id="1.15.1.1" evidence="8"/>